<feature type="domain" description="Soluble ligand binding" evidence="3">
    <location>
        <begin position="135"/>
        <end position="179"/>
    </location>
</feature>
<dbReference type="eggNOG" id="COG1596">
    <property type="taxonomic scope" value="Bacteria"/>
</dbReference>
<dbReference type="EMBL" id="CP007128">
    <property type="protein sequence ID" value="AHG87674.1"/>
    <property type="molecule type" value="Genomic_DNA"/>
</dbReference>
<dbReference type="STRING" id="861299.J421_0137"/>
<dbReference type="AlphaFoldDB" id="W0R987"/>
<dbReference type="InterPro" id="IPR049712">
    <property type="entry name" value="Poly_export"/>
</dbReference>
<keyword evidence="1" id="KW-0732">Signal</keyword>
<reference evidence="4 5" key="1">
    <citation type="journal article" date="2014" name="Genome Announc.">
        <title>Genome Sequence and Methylome of Soil Bacterium Gemmatirosa kalamazoonensis KBS708T, a Member of the Rarely Cultivated Gemmatimonadetes Phylum.</title>
        <authorList>
            <person name="Debruyn J.M."/>
            <person name="Radosevich M."/>
            <person name="Wommack K.E."/>
            <person name="Polson S.W."/>
            <person name="Hauser L.J."/>
            <person name="Fawaz M.N."/>
            <person name="Korlach J."/>
            <person name="Tsai Y.C."/>
        </authorList>
    </citation>
    <scope>NUCLEOTIDE SEQUENCE [LARGE SCALE GENOMIC DNA]</scope>
    <source>
        <strain evidence="4 5">KBS708</strain>
    </source>
</reference>
<accession>W0R987</accession>
<dbReference type="OrthoDB" id="9808421at2"/>
<dbReference type="Gene3D" id="3.10.560.10">
    <property type="entry name" value="Outer membrane lipoprotein wza domain like"/>
    <property type="match status" value="1"/>
</dbReference>
<protein>
    <submittedName>
        <fullName evidence="4">Polysaccharide export protein</fullName>
    </submittedName>
</protein>
<gene>
    <name evidence="4" type="ORF">J421_0137</name>
</gene>
<dbReference type="PANTHER" id="PTHR33619">
    <property type="entry name" value="POLYSACCHARIDE EXPORT PROTEIN GFCE-RELATED"/>
    <property type="match status" value="1"/>
</dbReference>
<evidence type="ECO:0000259" key="3">
    <source>
        <dbReference type="Pfam" id="PF10531"/>
    </source>
</evidence>
<dbReference type="PROSITE" id="PS51257">
    <property type="entry name" value="PROKAR_LIPOPROTEIN"/>
    <property type="match status" value="1"/>
</dbReference>
<dbReference type="Proteomes" id="UP000019151">
    <property type="component" value="Chromosome"/>
</dbReference>
<dbReference type="GO" id="GO:0015159">
    <property type="term" value="F:polysaccharide transmembrane transporter activity"/>
    <property type="evidence" value="ECO:0007669"/>
    <property type="project" value="InterPro"/>
</dbReference>
<dbReference type="Gene3D" id="3.30.1950.10">
    <property type="entry name" value="wza like domain"/>
    <property type="match status" value="1"/>
</dbReference>
<evidence type="ECO:0000313" key="5">
    <source>
        <dbReference type="Proteomes" id="UP000019151"/>
    </source>
</evidence>
<dbReference type="PANTHER" id="PTHR33619:SF3">
    <property type="entry name" value="POLYSACCHARIDE EXPORT PROTEIN GFCE-RELATED"/>
    <property type="match status" value="1"/>
</dbReference>
<name>W0R987_9BACT</name>
<dbReference type="InterPro" id="IPR019554">
    <property type="entry name" value="Soluble_ligand-bd"/>
</dbReference>
<dbReference type="InterPro" id="IPR003715">
    <property type="entry name" value="Poly_export_N"/>
</dbReference>
<evidence type="ECO:0000313" key="4">
    <source>
        <dbReference type="EMBL" id="AHG87674.1"/>
    </source>
</evidence>
<organism evidence="4 5">
    <name type="scientific">Gemmatirosa kalamazoonensis</name>
    <dbReference type="NCBI Taxonomy" id="861299"/>
    <lineage>
        <taxon>Bacteria</taxon>
        <taxon>Pseudomonadati</taxon>
        <taxon>Gemmatimonadota</taxon>
        <taxon>Gemmatimonadia</taxon>
        <taxon>Gemmatimonadales</taxon>
        <taxon>Gemmatimonadaceae</taxon>
        <taxon>Gemmatirosa</taxon>
    </lineage>
</organism>
<dbReference type="Pfam" id="PF10531">
    <property type="entry name" value="SLBB"/>
    <property type="match status" value="1"/>
</dbReference>
<feature type="domain" description="Polysaccharide export protein N-terminal" evidence="2">
    <location>
        <begin position="51"/>
        <end position="127"/>
    </location>
</feature>
<dbReference type="Pfam" id="PF02563">
    <property type="entry name" value="Poly_export"/>
    <property type="match status" value="1"/>
</dbReference>
<evidence type="ECO:0000259" key="2">
    <source>
        <dbReference type="Pfam" id="PF02563"/>
    </source>
</evidence>
<evidence type="ECO:0000256" key="1">
    <source>
        <dbReference type="ARBA" id="ARBA00022729"/>
    </source>
</evidence>
<proteinExistence type="predicted"/>
<keyword evidence="5" id="KW-1185">Reference proteome</keyword>
<dbReference type="KEGG" id="gba:J421_0137"/>
<sequence length="214" mass="22785">MRSLLSDVARRGRRYVALLGAPVVLLATGACAHGTGPFVWVDQIPERDVAPVGGEYRLGPGDVVTVQVFSHAEMSGRTKVRDDGKLSIPLLGDVVAAGLSPSALAHTVETELGKQNLAVGTRVTVALEERAPLRVSVIGEVARPGLFALDPGAGVAEALASAGGFTEFAHRDRLFVVRRQPELVRIRLTYDDLVRARGRAAELRLRPGDVVVVE</sequence>
<dbReference type="InParanoid" id="W0R987"/>
<dbReference type="HOGENOM" id="CLU_038343_3_2_0"/>